<reference evidence="2 3" key="1">
    <citation type="submission" date="2019-12" db="EMBL/GenBank/DDBJ databases">
        <authorList>
            <person name="Floudas D."/>
            <person name="Bentzer J."/>
            <person name="Ahren D."/>
            <person name="Johansson T."/>
            <person name="Persson P."/>
            <person name="Tunlid A."/>
        </authorList>
    </citation>
    <scope>NUCLEOTIDE SEQUENCE [LARGE SCALE GENOMIC DNA]</scope>
    <source>
        <strain evidence="2 3">CBS 102.39</strain>
    </source>
</reference>
<protein>
    <recommendedName>
        <fullName evidence="1">GST N-terminal domain-containing protein</fullName>
    </recommendedName>
</protein>
<name>A0A8H4QMF2_9AGAR</name>
<dbReference type="InterPro" id="IPR036282">
    <property type="entry name" value="Glutathione-S-Trfase_C_sf"/>
</dbReference>
<dbReference type="InterPro" id="IPR036249">
    <property type="entry name" value="Thioredoxin-like_sf"/>
</dbReference>
<dbReference type="AlphaFoldDB" id="A0A8H4QMF2"/>
<evidence type="ECO:0000313" key="3">
    <source>
        <dbReference type="Proteomes" id="UP000521872"/>
    </source>
</evidence>
<dbReference type="PANTHER" id="PTHR42673">
    <property type="entry name" value="MALEYLACETOACETATE ISOMERASE"/>
    <property type="match status" value="1"/>
</dbReference>
<feature type="domain" description="GST N-terminal" evidence="1">
    <location>
        <begin position="50"/>
        <end position="126"/>
    </location>
</feature>
<dbReference type="SUPFAM" id="SSF52833">
    <property type="entry name" value="Thioredoxin-like"/>
    <property type="match status" value="1"/>
</dbReference>
<dbReference type="InterPro" id="IPR004045">
    <property type="entry name" value="Glutathione_S-Trfase_N"/>
</dbReference>
<proteinExistence type="predicted"/>
<dbReference type="SUPFAM" id="SSF47616">
    <property type="entry name" value="GST C-terminal domain-like"/>
    <property type="match status" value="1"/>
</dbReference>
<keyword evidence="3" id="KW-1185">Reference proteome</keyword>
<organism evidence="2 3">
    <name type="scientific">Agrocybe pediades</name>
    <dbReference type="NCBI Taxonomy" id="84607"/>
    <lineage>
        <taxon>Eukaryota</taxon>
        <taxon>Fungi</taxon>
        <taxon>Dikarya</taxon>
        <taxon>Basidiomycota</taxon>
        <taxon>Agaricomycotina</taxon>
        <taxon>Agaricomycetes</taxon>
        <taxon>Agaricomycetidae</taxon>
        <taxon>Agaricales</taxon>
        <taxon>Agaricineae</taxon>
        <taxon>Strophariaceae</taxon>
        <taxon>Agrocybe</taxon>
    </lineage>
</organism>
<dbReference type="PANTHER" id="PTHR42673:SF4">
    <property type="entry name" value="MALEYLACETOACETATE ISOMERASE"/>
    <property type="match status" value="1"/>
</dbReference>
<dbReference type="Gene3D" id="3.40.30.10">
    <property type="entry name" value="Glutaredoxin"/>
    <property type="match status" value="2"/>
</dbReference>
<comment type="caution">
    <text evidence="2">The sequence shown here is derived from an EMBL/GenBank/DDBJ whole genome shotgun (WGS) entry which is preliminary data.</text>
</comment>
<evidence type="ECO:0000259" key="1">
    <source>
        <dbReference type="PROSITE" id="PS50404"/>
    </source>
</evidence>
<gene>
    <name evidence="2" type="ORF">D9613_007615</name>
</gene>
<dbReference type="GO" id="GO:0016034">
    <property type="term" value="F:maleylacetoacetate isomerase activity"/>
    <property type="evidence" value="ECO:0007669"/>
    <property type="project" value="TreeGrafter"/>
</dbReference>
<dbReference type="EMBL" id="JAACJL010000045">
    <property type="protein sequence ID" value="KAF4613476.1"/>
    <property type="molecule type" value="Genomic_DNA"/>
</dbReference>
<dbReference type="Proteomes" id="UP000521872">
    <property type="component" value="Unassembled WGS sequence"/>
</dbReference>
<sequence length="277" mass="31848">MTIIFYDVSANVPGKAWSSNTWKIRFALPLSKERRIHREGSAHLVLHENRYALNYKGLPFKTEWVALPDVEEQCKKVGIKPTGKAAWNPEKDYYTLPAIHDTSTGVRLADSIKIAKYLDETYPDTPRIFPDPASVGLQLAFSDAYSTSMSPAVFLGFFTGLPKLDERTVQYLRQTREKKWGKTMEEMVPTGEKLVQEWEKLTKSLDKFDKWYGETDDKGPFMMGDVVSWADFVVGAQMMWMTVMWGEESEEWKRVASLNNGRWDGLLKSLEKYAARH</sequence>
<dbReference type="GO" id="GO:0004364">
    <property type="term" value="F:glutathione transferase activity"/>
    <property type="evidence" value="ECO:0007669"/>
    <property type="project" value="TreeGrafter"/>
</dbReference>
<dbReference type="Pfam" id="PF13409">
    <property type="entry name" value="GST_N_2"/>
    <property type="match status" value="1"/>
</dbReference>
<dbReference type="InterPro" id="IPR054416">
    <property type="entry name" value="GST_UstS-like_C"/>
</dbReference>
<dbReference type="GO" id="GO:0006559">
    <property type="term" value="P:L-phenylalanine catabolic process"/>
    <property type="evidence" value="ECO:0007669"/>
    <property type="project" value="TreeGrafter"/>
</dbReference>
<dbReference type="GO" id="GO:0006749">
    <property type="term" value="P:glutathione metabolic process"/>
    <property type="evidence" value="ECO:0007669"/>
    <property type="project" value="TreeGrafter"/>
</dbReference>
<accession>A0A8H4QMF2</accession>
<dbReference type="Gene3D" id="1.20.1050.10">
    <property type="match status" value="1"/>
</dbReference>
<dbReference type="PROSITE" id="PS50404">
    <property type="entry name" value="GST_NTER"/>
    <property type="match status" value="1"/>
</dbReference>
<dbReference type="Pfam" id="PF22041">
    <property type="entry name" value="GST_C_7"/>
    <property type="match status" value="1"/>
</dbReference>
<evidence type="ECO:0000313" key="2">
    <source>
        <dbReference type="EMBL" id="KAF4613476.1"/>
    </source>
</evidence>